<dbReference type="EMBL" id="QAPG01000004">
    <property type="protein sequence ID" value="TDZ40648.1"/>
    <property type="molecule type" value="Genomic_DNA"/>
</dbReference>
<evidence type="ECO:0000313" key="4">
    <source>
        <dbReference type="EMBL" id="TDZ40648.1"/>
    </source>
</evidence>
<name>A0A4R8QNF5_9PEZI</name>
<evidence type="ECO:0000313" key="5">
    <source>
        <dbReference type="Proteomes" id="UP000295083"/>
    </source>
</evidence>
<feature type="region of interest" description="Disordered" evidence="2">
    <location>
        <begin position="311"/>
        <end position="339"/>
    </location>
</feature>
<comment type="similarity">
    <text evidence="1">Belongs to the protein-tyrosine phosphatase family. Non-receptor class subfamily.</text>
</comment>
<protein>
    <submittedName>
        <fullName evidence="4">Serine/threonine/tyrosine-interacting protein</fullName>
    </submittedName>
</protein>
<reference evidence="4 5" key="1">
    <citation type="submission" date="2018-11" db="EMBL/GenBank/DDBJ databases">
        <title>Genome sequence and assembly of Colletotrichum spinosum.</title>
        <authorList>
            <person name="Gan P."/>
            <person name="Shirasu K."/>
        </authorList>
    </citation>
    <scope>NUCLEOTIDE SEQUENCE [LARGE SCALE GENOMIC DNA]</scope>
    <source>
        <strain evidence="4 5">CBS 515.97</strain>
    </source>
</reference>
<evidence type="ECO:0000256" key="2">
    <source>
        <dbReference type="SAM" id="MobiDB-lite"/>
    </source>
</evidence>
<feature type="domain" description="Tyrosine-protein phosphatase" evidence="3">
    <location>
        <begin position="136"/>
        <end position="304"/>
    </location>
</feature>
<dbReference type="GO" id="GO:0070372">
    <property type="term" value="P:regulation of ERK1 and ERK2 cascade"/>
    <property type="evidence" value="ECO:0007669"/>
    <property type="project" value="TreeGrafter"/>
</dbReference>
<proteinExistence type="inferred from homology"/>
<accession>A0A4R8QNF5</accession>
<dbReference type="GO" id="GO:0005737">
    <property type="term" value="C:cytoplasm"/>
    <property type="evidence" value="ECO:0007669"/>
    <property type="project" value="TreeGrafter"/>
</dbReference>
<sequence length="375" mass="41852">MQAYLSMSTRDPRAYCGRLPAPSFHHCANETPHPTHPKPHQQFVTQEEPASRRMETPGDSVSNSIAAAPYSLRPPSPPYIPIPIAFKQTSDSILVPSYENVDASSLTIDDLRIITRNKNQTATDRSVGWNYEARRKAQSILDFLYLGPLSVVRDAEWLAKEGITMIIIARHVAFAQTRIMSAENASKSLGIAVEYLNVADNLELIRGFPAVVKKINDHLIEVYHQQAVSVEHDQMFINDDRFKGGKVLLVCDTGNDRSAFMAAAYIMAVYGKDMISSVQFVSLQRFSVNFDEDGKRTLQAYGDILAAQKDVSTATRHVPREQNPERQQGGGKRGIDTTLDEGERMVVDASGGFVTDWDRYQGRPSFAPFIDRTQT</sequence>
<organism evidence="4 5">
    <name type="scientific">Colletotrichum spinosum</name>
    <dbReference type="NCBI Taxonomy" id="1347390"/>
    <lineage>
        <taxon>Eukaryota</taxon>
        <taxon>Fungi</taxon>
        <taxon>Dikarya</taxon>
        <taxon>Ascomycota</taxon>
        <taxon>Pezizomycotina</taxon>
        <taxon>Sordariomycetes</taxon>
        <taxon>Hypocreomycetidae</taxon>
        <taxon>Glomerellales</taxon>
        <taxon>Glomerellaceae</taxon>
        <taxon>Colletotrichum</taxon>
        <taxon>Colletotrichum orbiculare species complex</taxon>
    </lineage>
</organism>
<feature type="region of interest" description="Disordered" evidence="2">
    <location>
        <begin position="27"/>
        <end position="61"/>
    </location>
</feature>
<dbReference type="Pfam" id="PF00782">
    <property type="entry name" value="DSPc"/>
    <property type="match status" value="1"/>
</dbReference>
<dbReference type="SMART" id="SM00195">
    <property type="entry name" value="DSPc"/>
    <property type="match status" value="1"/>
</dbReference>
<evidence type="ECO:0000259" key="3">
    <source>
        <dbReference type="SMART" id="SM00195"/>
    </source>
</evidence>
<dbReference type="InterPro" id="IPR052449">
    <property type="entry name" value="STYX-Interacting_Phosphatase"/>
</dbReference>
<comment type="caution">
    <text evidence="4">The sequence shown here is derived from an EMBL/GenBank/DDBJ whole genome shotgun (WGS) entry which is preliminary data.</text>
</comment>
<dbReference type="InterPro" id="IPR020422">
    <property type="entry name" value="TYR_PHOSPHATASE_DUAL_dom"/>
</dbReference>
<dbReference type="AlphaFoldDB" id="A0A4R8QNF5"/>
<dbReference type="PANTHER" id="PTHR46588">
    <property type="entry name" value="SERINE/THREONINE/TYROSINE-INTERACTING PROTEIN"/>
    <property type="match status" value="1"/>
</dbReference>
<dbReference type="GO" id="GO:0005654">
    <property type="term" value="C:nucleoplasm"/>
    <property type="evidence" value="ECO:0007669"/>
    <property type="project" value="TreeGrafter"/>
</dbReference>
<dbReference type="GO" id="GO:0062026">
    <property type="term" value="P:negative regulation of SCF-dependent proteasomal ubiquitin-dependent catabolic process"/>
    <property type="evidence" value="ECO:0007669"/>
    <property type="project" value="TreeGrafter"/>
</dbReference>
<dbReference type="GO" id="GO:1990444">
    <property type="term" value="F:F-box domain binding"/>
    <property type="evidence" value="ECO:0007669"/>
    <property type="project" value="TreeGrafter"/>
</dbReference>
<gene>
    <name evidence="4" type="primary">STYX</name>
    <name evidence="4" type="ORF">C8035_v005546</name>
</gene>
<dbReference type="SUPFAM" id="SSF52799">
    <property type="entry name" value="(Phosphotyrosine protein) phosphatases II"/>
    <property type="match status" value="1"/>
</dbReference>
<evidence type="ECO:0000256" key="1">
    <source>
        <dbReference type="ARBA" id="ARBA00009649"/>
    </source>
</evidence>
<dbReference type="GO" id="GO:0140096">
    <property type="term" value="F:catalytic activity, acting on a protein"/>
    <property type="evidence" value="ECO:0007669"/>
    <property type="project" value="UniProtKB-ARBA"/>
</dbReference>
<dbReference type="CDD" id="cd14498">
    <property type="entry name" value="DSP"/>
    <property type="match status" value="1"/>
</dbReference>
<dbReference type="InterPro" id="IPR000340">
    <property type="entry name" value="Dual-sp_phosphatase_cat-dom"/>
</dbReference>
<dbReference type="PANTHER" id="PTHR46588:SF1">
    <property type="entry name" value="SERINE_THREONINE_TYROSINE-INTERACTING PROTEIN"/>
    <property type="match status" value="1"/>
</dbReference>
<dbReference type="InterPro" id="IPR029021">
    <property type="entry name" value="Prot-tyrosine_phosphatase-like"/>
</dbReference>
<keyword evidence="5" id="KW-1185">Reference proteome</keyword>
<dbReference type="Gene3D" id="3.90.190.10">
    <property type="entry name" value="Protein tyrosine phosphatase superfamily"/>
    <property type="match status" value="1"/>
</dbReference>
<dbReference type="Proteomes" id="UP000295083">
    <property type="component" value="Unassembled WGS sequence"/>
</dbReference>